<dbReference type="AlphaFoldDB" id="A0A562JAD4"/>
<dbReference type="InterPro" id="IPR028979">
    <property type="entry name" value="Ser_kin/Pase_Hpr-like_N_sf"/>
</dbReference>
<dbReference type="RefSeq" id="WP_145083285.1">
    <property type="nucleotide sequence ID" value="NZ_DAMBUX010000001.1"/>
</dbReference>
<name>A0A562JAD4_9FIRM</name>
<dbReference type="InterPro" id="IPR010766">
    <property type="entry name" value="DRTGG"/>
</dbReference>
<evidence type="ECO:0000313" key="3">
    <source>
        <dbReference type="Proteomes" id="UP000315343"/>
    </source>
</evidence>
<proteinExistence type="predicted"/>
<evidence type="ECO:0000259" key="1">
    <source>
        <dbReference type="Pfam" id="PF07085"/>
    </source>
</evidence>
<feature type="domain" description="DRTGG" evidence="1">
    <location>
        <begin position="5"/>
        <end position="102"/>
    </location>
</feature>
<sequence>MRINEMASILNAEIITDFSDENTDINYGFASDLMSDVLAFATSESILITGLNNQQVIRTAEMMDITTVIFVRGKKPCKEIVDLAVENKLTILATDYTMFKTCGLLVINGMKGIEGND</sequence>
<evidence type="ECO:0000313" key="2">
    <source>
        <dbReference type="EMBL" id="TWH79875.1"/>
    </source>
</evidence>
<organism evidence="2 3">
    <name type="scientific">Sedimentibacter saalensis</name>
    <dbReference type="NCBI Taxonomy" id="130788"/>
    <lineage>
        <taxon>Bacteria</taxon>
        <taxon>Bacillati</taxon>
        <taxon>Bacillota</taxon>
        <taxon>Tissierellia</taxon>
        <taxon>Sedimentibacter</taxon>
    </lineage>
</organism>
<dbReference type="Pfam" id="PF07085">
    <property type="entry name" value="DRTGG"/>
    <property type="match status" value="1"/>
</dbReference>
<gene>
    <name evidence="2" type="ORF">LY60_02195</name>
</gene>
<accession>A0A562JAD4</accession>
<keyword evidence="3" id="KW-1185">Reference proteome</keyword>
<comment type="caution">
    <text evidence="2">The sequence shown here is derived from an EMBL/GenBank/DDBJ whole genome shotgun (WGS) entry which is preliminary data.</text>
</comment>
<dbReference type="SUPFAM" id="SSF75138">
    <property type="entry name" value="HprK N-terminal domain-like"/>
    <property type="match status" value="1"/>
</dbReference>
<dbReference type="OrthoDB" id="9800390at2"/>
<dbReference type="EMBL" id="VLKH01000005">
    <property type="protein sequence ID" value="TWH79875.1"/>
    <property type="molecule type" value="Genomic_DNA"/>
</dbReference>
<dbReference type="Gene3D" id="3.40.1390.20">
    <property type="entry name" value="HprK N-terminal domain-like"/>
    <property type="match status" value="1"/>
</dbReference>
<dbReference type="Proteomes" id="UP000315343">
    <property type="component" value="Unassembled WGS sequence"/>
</dbReference>
<protein>
    <submittedName>
        <fullName evidence="2">DRTGG domain-containing protein</fullName>
    </submittedName>
</protein>
<reference evidence="2 3" key="1">
    <citation type="submission" date="2019-07" db="EMBL/GenBank/DDBJ databases">
        <title>Genomic Encyclopedia of Type Strains, Phase I: the one thousand microbial genomes (KMG-I) project.</title>
        <authorList>
            <person name="Kyrpides N."/>
        </authorList>
    </citation>
    <scope>NUCLEOTIDE SEQUENCE [LARGE SCALE GENOMIC DNA]</scope>
    <source>
        <strain evidence="2 3">DSM 13558</strain>
    </source>
</reference>